<dbReference type="Gene3D" id="3.30.460.10">
    <property type="entry name" value="Beta Polymerase, domain 2"/>
    <property type="match status" value="1"/>
</dbReference>
<evidence type="ECO:0000259" key="6">
    <source>
        <dbReference type="PROSITE" id="PS50245"/>
    </source>
</evidence>
<reference evidence="7 8" key="1">
    <citation type="submission" date="2016-02" db="EMBL/GenBank/DDBJ databases">
        <title>Genome analysis of coral dinoflagellate symbionts highlights evolutionary adaptations to a symbiotic lifestyle.</title>
        <authorList>
            <person name="Aranda M."/>
            <person name="Li Y."/>
            <person name="Liew Y.J."/>
            <person name="Baumgarten S."/>
            <person name="Simakov O."/>
            <person name="Wilson M."/>
            <person name="Piel J."/>
            <person name="Ashoor H."/>
            <person name="Bougouffa S."/>
            <person name="Bajic V.B."/>
            <person name="Ryu T."/>
            <person name="Ravasi T."/>
            <person name="Bayer T."/>
            <person name="Micklem G."/>
            <person name="Kim H."/>
            <person name="Bhak J."/>
            <person name="Lajeunesse T.C."/>
            <person name="Voolstra C.R."/>
        </authorList>
    </citation>
    <scope>NUCLEOTIDE SEQUENCE [LARGE SCALE GENOMIC DNA]</scope>
    <source>
        <strain evidence="7 8">CCMP2467</strain>
    </source>
</reference>
<organism evidence="7 8">
    <name type="scientific">Symbiodinium microadriaticum</name>
    <name type="common">Dinoflagellate</name>
    <name type="synonym">Zooxanthella microadriatica</name>
    <dbReference type="NCBI Taxonomy" id="2951"/>
    <lineage>
        <taxon>Eukaryota</taxon>
        <taxon>Sar</taxon>
        <taxon>Alveolata</taxon>
        <taxon>Dinophyceae</taxon>
        <taxon>Suessiales</taxon>
        <taxon>Symbiodiniaceae</taxon>
        <taxon>Symbiodinium</taxon>
    </lineage>
</organism>
<protein>
    <submittedName>
        <fullName evidence="7">Ankyrin repeat domain-containing protein 17</fullName>
    </submittedName>
</protein>
<accession>A0A1Q9DCU2</accession>
<evidence type="ECO:0000313" key="8">
    <source>
        <dbReference type="Proteomes" id="UP000186817"/>
    </source>
</evidence>
<evidence type="ECO:0000256" key="4">
    <source>
        <dbReference type="SAM" id="Coils"/>
    </source>
</evidence>
<name>A0A1Q9DCU2_SYMMI</name>
<feature type="compositionally biased region" description="Low complexity" evidence="5">
    <location>
        <begin position="321"/>
        <end position="335"/>
    </location>
</feature>
<evidence type="ECO:0000256" key="1">
    <source>
        <dbReference type="ARBA" id="ARBA00022737"/>
    </source>
</evidence>
<dbReference type="InterPro" id="IPR043519">
    <property type="entry name" value="NT_sf"/>
</dbReference>
<evidence type="ECO:0000256" key="5">
    <source>
        <dbReference type="SAM" id="MobiDB-lite"/>
    </source>
</evidence>
<dbReference type="PROSITE" id="PS50245">
    <property type="entry name" value="CAP_GLY_2"/>
    <property type="match status" value="1"/>
</dbReference>
<proteinExistence type="predicted"/>
<dbReference type="AlphaFoldDB" id="A0A1Q9DCU2"/>
<feature type="region of interest" description="Disordered" evidence="5">
    <location>
        <begin position="545"/>
        <end position="572"/>
    </location>
</feature>
<dbReference type="InterPro" id="IPR036770">
    <property type="entry name" value="Ankyrin_rpt-contain_sf"/>
</dbReference>
<dbReference type="Proteomes" id="UP000186817">
    <property type="component" value="Unassembled WGS sequence"/>
</dbReference>
<dbReference type="OrthoDB" id="539213at2759"/>
<dbReference type="SUPFAM" id="SSF48403">
    <property type="entry name" value="Ankyrin repeat"/>
    <property type="match status" value="1"/>
</dbReference>
<dbReference type="Gene3D" id="2.30.30.190">
    <property type="entry name" value="CAP Gly-rich-like domain"/>
    <property type="match status" value="1"/>
</dbReference>
<dbReference type="PROSITE" id="PS50297">
    <property type="entry name" value="ANK_REP_REGION"/>
    <property type="match status" value="2"/>
</dbReference>
<feature type="compositionally biased region" description="Pro residues" evidence="5">
    <location>
        <begin position="147"/>
        <end position="162"/>
    </location>
</feature>
<feature type="repeat" description="ANK" evidence="3">
    <location>
        <begin position="1019"/>
        <end position="1051"/>
    </location>
</feature>
<evidence type="ECO:0000256" key="3">
    <source>
        <dbReference type="PROSITE-ProRule" id="PRU00023"/>
    </source>
</evidence>
<keyword evidence="2 3" id="KW-0040">ANK repeat</keyword>
<dbReference type="PROSITE" id="PS50088">
    <property type="entry name" value="ANK_REPEAT"/>
    <property type="match status" value="2"/>
</dbReference>
<dbReference type="Gene3D" id="1.25.40.20">
    <property type="entry name" value="Ankyrin repeat-containing domain"/>
    <property type="match status" value="3"/>
</dbReference>
<keyword evidence="4" id="KW-0175">Coiled coil</keyword>
<feature type="compositionally biased region" description="Basic and acidic residues" evidence="5">
    <location>
        <begin position="555"/>
        <end position="572"/>
    </location>
</feature>
<dbReference type="Pfam" id="PF12796">
    <property type="entry name" value="Ank_2"/>
    <property type="match status" value="3"/>
</dbReference>
<dbReference type="EMBL" id="LSRX01000598">
    <property type="protein sequence ID" value="OLP92982.1"/>
    <property type="molecule type" value="Genomic_DNA"/>
</dbReference>
<keyword evidence="1" id="KW-0677">Repeat</keyword>
<feature type="region of interest" description="Disordered" evidence="5">
    <location>
        <begin position="314"/>
        <end position="337"/>
    </location>
</feature>
<feature type="repeat" description="ANK" evidence="3">
    <location>
        <begin position="858"/>
        <end position="890"/>
    </location>
</feature>
<feature type="domain" description="CAP-Gly" evidence="6">
    <location>
        <begin position="273"/>
        <end position="306"/>
    </location>
</feature>
<dbReference type="InterPro" id="IPR050776">
    <property type="entry name" value="Ank_Repeat/CDKN_Inhibitor"/>
</dbReference>
<dbReference type="SUPFAM" id="SSF74924">
    <property type="entry name" value="Cap-Gly domain"/>
    <property type="match status" value="1"/>
</dbReference>
<dbReference type="InterPro" id="IPR036859">
    <property type="entry name" value="CAP-Gly_dom_sf"/>
</dbReference>
<feature type="region of interest" description="Disordered" evidence="5">
    <location>
        <begin position="143"/>
        <end position="173"/>
    </location>
</feature>
<sequence>MSRRSLGADPELHDGILDAVRHEVCKVLNKISVFCPCDGIRSTLSAQSVHAIVLGKVIRGIVPDALDAGTFDRFVIVTGKSRSDGAWPEIDSSPVLSMLQLWGLDASVIPNNPGRLQVRLRPSDAERSQTQYSSAVHAQAVRVNHGPPSPLGSPQDLEPPGPFLLQPRLPSSESSEDTAFHEVRGVDRVWVLEFGGTWVLDTAVRIYPADDLVPVTCRVDTILIDCTWSMFTVGDRVSFKHGVSPAKQETIVGTVRFVGKTEFAPEAAWMPEWLGVVLEEKVGKNDGSVKGKSYFQCEPGYGIFIKPHTAQKVSAAPSETPGAEVPSPSAAPVPEAQEEEKAALRKKLAEATEERDVKTILEVFRPALSFGVDAKELECAFRTVRSEAQMSFMTEMESARHVALRLSGALEEIEAKVTKHTQEKVDRLGAALEERVSEMLNARIENIADRVSKAVLSHDGHQEPGHATALPAKPVEAALVQTVANLEQSVRKLQAEAGAARLQELEKKVTRDIKDLQQQLTQLAKDWDAEATQLVTQLERRISRQLSGDTDSEEKEERVPPHKEFLEGKEKPTSYRDALEQVGGEKKLEEFRELSGTSLMESYKVAPEMAEVLSGDSKARLAYSVKLNYQKYVNNLDELIERCKKYQKVFFDKVKEIATKTGGKNCKPPLKSKERCEAKATFKYRDASGDVSWHRLTDIVRDTVVYGNLDDMYEGLKLMHQDGDLEIVEFNDRYFHPLDGGYRDLQLTVRISDIVCELQLNVAGMIYIKEGSGHRTFEVARELAAAVADTGTEAVKRAGNILKWGKDHLGKDATRQLQDILSSSEKPLLLKAAQTGNSQLMSIFLEHRANVNVQDKISGQTALHKAMEGGYERAMWLLLEHRAEVDTADTNGIVPLMQGSLPAWSQPDSEFIGRTVCILSQVAGMVRLKAAQDNLKKVVHDKLKQNSQLLQYCQDGDEVSVLELLKNYADANSPNDKKERPLHKALSPIGGYQNLTERHLQICRLLVQFNADSNSRDEEGRTPLVLAVRLGSCEAVQILLQQNATAQTLQVEDRQSWQHEDVQYLLRPTDDSEIAQVQAAALKQLHVAGCDFTTPTARDELPTFFAARCNNTAALEVLLEAKCDPDRPNANRDLAITVAARDGQTEAVRWLLEHCSVERKDAQRALHAARAQPENEELISLLERKWTRLEMPFLTSNLDKFGGRGGDEKDADKIGFQRPLTAKLKEKEGRSTGRRYYELELLTTFDWIQAGWASGSFQGDKDLGNWVLVKKLGSEFKCP</sequence>
<dbReference type="InterPro" id="IPR002110">
    <property type="entry name" value="Ankyrin_rpt"/>
</dbReference>
<gene>
    <name evidence="7" type="primary">Ankrd17</name>
    <name evidence="7" type="ORF">AK812_SmicGene25146</name>
</gene>
<feature type="coiled-coil region" evidence="4">
    <location>
        <begin position="476"/>
        <end position="526"/>
    </location>
</feature>
<dbReference type="PANTHER" id="PTHR24201">
    <property type="entry name" value="ANK_REP_REGION DOMAIN-CONTAINING PROTEIN"/>
    <property type="match status" value="1"/>
</dbReference>
<dbReference type="SMART" id="SM00248">
    <property type="entry name" value="ANK"/>
    <property type="match status" value="7"/>
</dbReference>
<comment type="caution">
    <text evidence="7">The sequence shown here is derived from an EMBL/GenBank/DDBJ whole genome shotgun (WGS) entry which is preliminary data.</text>
</comment>
<evidence type="ECO:0000256" key="2">
    <source>
        <dbReference type="ARBA" id="ARBA00023043"/>
    </source>
</evidence>
<dbReference type="Pfam" id="PF01302">
    <property type="entry name" value="CAP_GLY"/>
    <property type="match status" value="1"/>
</dbReference>
<dbReference type="SUPFAM" id="SSF81301">
    <property type="entry name" value="Nucleotidyltransferase"/>
    <property type="match status" value="1"/>
</dbReference>
<evidence type="ECO:0000313" key="7">
    <source>
        <dbReference type="EMBL" id="OLP92982.1"/>
    </source>
</evidence>
<dbReference type="SMART" id="SM01052">
    <property type="entry name" value="CAP_GLY"/>
    <property type="match status" value="1"/>
</dbReference>
<keyword evidence="8" id="KW-1185">Reference proteome</keyword>
<dbReference type="InterPro" id="IPR000938">
    <property type="entry name" value="CAP-Gly_domain"/>
</dbReference>